<gene>
    <name evidence="1" type="ORF">ENJ40_07140</name>
</gene>
<dbReference type="InterPro" id="IPR011990">
    <property type="entry name" value="TPR-like_helical_dom_sf"/>
</dbReference>
<reference evidence="1" key="1">
    <citation type="journal article" date="2020" name="mSystems">
        <title>Genome- and Community-Level Interaction Insights into Carbon Utilization and Element Cycling Functions of Hydrothermarchaeota in Hydrothermal Sediment.</title>
        <authorList>
            <person name="Zhou Z."/>
            <person name="Liu Y."/>
            <person name="Xu W."/>
            <person name="Pan J."/>
            <person name="Luo Z.H."/>
            <person name="Li M."/>
        </authorList>
    </citation>
    <scope>NUCLEOTIDE SEQUENCE [LARGE SCALE GENOMIC DNA]</scope>
    <source>
        <strain evidence="1">HyVt-483</strain>
    </source>
</reference>
<proteinExistence type="predicted"/>
<dbReference type="AlphaFoldDB" id="A0A7C3CTR7"/>
<dbReference type="Gene3D" id="1.25.40.10">
    <property type="entry name" value="Tetratricopeptide repeat domain"/>
    <property type="match status" value="2"/>
</dbReference>
<protein>
    <submittedName>
        <fullName evidence="1">Tetratricopeptide repeat protein</fullName>
    </submittedName>
</protein>
<dbReference type="SUPFAM" id="SSF48452">
    <property type="entry name" value="TPR-like"/>
    <property type="match status" value="2"/>
</dbReference>
<accession>A0A7C3CTR7</accession>
<name>A0A7C3CTR7_9BACT</name>
<comment type="caution">
    <text evidence="1">The sequence shown here is derived from an EMBL/GenBank/DDBJ whole genome shotgun (WGS) entry which is preliminary data.</text>
</comment>
<evidence type="ECO:0000313" key="1">
    <source>
        <dbReference type="EMBL" id="HFC98213.1"/>
    </source>
</evidence>
<organism evidence="1">
    <name type="scientific">Thermosulfurimonas dismutans</name>
    <dbReference type="NCBI Taxonomy" id="999894"/>
    <lineage>
        <taxon>Bacteria</taxon>
        <taxon>Pseudomonadati</taxon>
        <taxon>Thermodesulfobacteriota</taxon>
        <taxon>Thermodesulfobacteria</taxon>
        <taxon>Thermodesulfobacteriales</taxon>
        <taxon>Thermodesulfobacteriaceae</taxon>
        <taxon>Thermosulfurimonas</taxon>
    </lineage>
</organism>
<sequence length="635" mass="74302">MRRLVAIGILILWVGGVFPVRAGQKPEEDPAWWLKQTRFAYRQGDFLGALYLVRELRRRFPGYQPAAVLEAHILYDLGKYQECARLLGPLSLSYELAPEDLLLLARTYLHLQKAGEALFYARLVEKKARRADLICAARIVAARAYLRNRIKTKAAEKAREVLKSACAKPFIAQALEVLLEAGTPIQEIQQYLARQPELEFYAPGIFKFLGDYFLRKGKLKKAEEAYFRYLNLSGRENEAPELLLKLGEAYFRRGRIRRARIFYKLLATAWPHTDQARFAKFRLYHLSYILDKRLGLPTVEQRKALIPLINELRRRHPRNPITPEAQALEIQLYLEDHKPEKAFETAVDFMRRYPRSPFLSRVHGLFCEAANLYLASLFTRKAYFRIIELNRTYASFAEKSRCGVYFYWLGKVYQQYFLYTRRNYYFLKAFAWGVPEPYQPELYLTLISAALEEEKLQEAAELLKAFVKKFPFYATNPRYLYLRALYDYKAGRIKEAHHLLEDLFRRKGLSPDLRQKVLKTYWRLALKIKDIDLALRIVKDPDFRATDSDFAFLIQMALENEDYLRAGQILKEARKRYPQSVTLKWLAGVYLEKMGRTEALSVWKELAGGNSTEARLARGILRSLQLVDEAREVIY</sequence>
<dbReference type="Proteomes" id="UP000886043">
    <property type="component" value="Unassembled WGS sequence"/>
</dbReference>
<dbReference type="Pfam" id="PF13432">
    <property type="entry name" value="TPR_16"/>
    <property type="match status" value="1"/>
</dbReference>
<dbReference type="EMBL" id="DRMH01000094">
    <property type="protein sequence ID" value="HFC98213.1"/>
    <property type="molecule type" value="Genomic_DNA"/>
</dbReference>